<dbReference type="Gene3D" id="3.30.450.40">
    <property type="match status" value="1"/>
</dbReference>
<dbReference type="PROSITE" id="PS50887">
    <property type="entry name" value="GGDEF"/>
    <property type="match status" value="1"/>
</dbReference>
<feature type="domain" description="EAL" evidence="1">
    <location>
        <begin position="358"/>
        <end position="612"/>
    </location>
</feature>
<dbReference type="RefSeq" id="WP_117351211.1">
    <property type="nucleotide sequence ID" value="NZ_CP020083.1"/>
</dbReference>
<dbReference type="CDD" id="cd01949">
    <property type="entry name" value="GGDEF"/>
    <property type="match status" value="1"/>
</dbReference>
<evidence type="ECO:0000313" key="3">
    <source>
        <dbReference type="EMBL" id="ASR50262.1"/>
    </source>
</evidence>
<dbReference type="Pfam" id="PF01590">
    <property type="entry name" value="GAF"/>
    <property type="match status" value="1"/>
</dbReference>
<dbReference type="SMART" id="SM00267">
    <property type="entry name" value="GGDEF"/>
    <property type="match status" value="1"/>
</dbReference>
<dbReference type="Proteomes" id="UP000258016">
    <property type="component" value="Chromosome"/>
</dbReference>
<dbReference type="SMART" id="SM00065">
    <property type="entry name" value="GAF"/>
    <property type="match status" value="1"/>
</dbReference>
<evidence type="ECO:0000259" key="2">
    <source>
        <dbReference type="PROSITE" id="PS50887"/>
    </source>
</evidence>
<dbReference type="InterPro" id="IPR003018">
    <property type="entry name" value="GAF"/>
</dbReference>
<evidence type="ECO:0000313" key="4">
    <source>
        <dbReference type="Proteomes" id="UP000258016"/>
    </source>
</evidence>
<dbReference type="SMART" id="SM00052">
    <property type="entry name" value="EAL"/>
    <property type="match status" value="1"/>
</dbReference>
<evidence type="ECO:0000259" key="1">
    <source>
        <dbReference type="PROSITE" id="PS50883"/>
    </source>
</evidence>
<dbReference type="PANTHER" id="PTHR44757:SF2">
    <property type="entry name" value="BIOFILM ARCHITECTURE MAINTENANCE PROTEIN MBAA"/>
    <property type="match status" value="1"/>
</dbReference>
<dbReference type="SUPFAM" id="SSF55781">
    <property type="entry name" value="GAF domain-like"/>
    <property type="match status" value="1"/>
</dbReference>
<gene>
    <name evidence="3" type="ORF">B5J99_01225</name>
</gene>
<dbReference type="SUPFAM" id="SSF141868">
    <property type="entry name" value="EAL domain-like"/>
    <property type="match status" value="1"/>
</dbReference>
<dbReference type="InterPro" id="IPR000160">
    <property type="entry name" value="GGDEF_dom"/>
</dbReference>
<proteinExistence type="predicted"/>
<dbReference type="GeneID" id="303484192"/>
<name>A0ABM6M2V6_9SPHN</name>
<dbReference type="Pfam" id="PF00990">
    <property type="entry name" value="GGDEF"/>
    <property type="match status" value="1"/>
</dbReference>
<protein>
    <submittedName>
        <fullName evidence="3">Diguanylate cyclase</fullName>
    </submittedName>
</protein>
<reference evidence="3 4" key="1">
    <citation type="submission" date="2017-03" db="EMBL/GenBank/DDBJ databases">
        <title>Complete genome sequence of Blastomonas fulva degrading microcsystin LR.</title>
        <authorList>
            <person name="Lee H.-g."/>
            <person name="Jin L."/>
            <person name="oh H.-M."/>
        </authorList>
    </citation>
    <scope>NUCLEOTIDE SEQUENCE [LARGE SCALE GENOMIC DNA]</scope>
    <source>
        <strain evidence="3 4">T2</strain>
    </source>
</reference>
<dbReference type="Gene3D" id="3.30.70.270">
    <property type="match status" value="1"/>
</dbReference>
<dbReference type="InterPro" id="IPR043128">
    <property type="entry name" value="Rev_trsase/Diguanyl_cyclase"/>
</dbReference>
<dbReference type="Pfam" id="PF00563">
    <property type="entry name" value="EAL"/>
    <property type="match status" value="1"/>
</dbReference>
<organism evidence="3 4">
    <name type="scientific">Blastomonas fulva</name>
    <dbReference type="NCBI Taxonomy" id="1550728"/>
    <lineage>
        <taxon>Bacteria</taxon>
        <taxon>Pseudomonadati</taxon>
        <taxon>Pseudomonadota</taxon>
        <taxon>Alphaproteobacteria</taxon>
        <taxon>Sphingomonadales</taxon>
        <taxon>Sphingomonadaceae</taxon>
        <taxon>Blastomonas</taxon>
    </lineage>
</organism>
<dbReference type="InterPro" id="IPR029787">
    <property type="entry name" value="Nucleotide_cyclase"/>
</dbReference>
<dbReference type="PANTHER" id="PTHR44757">
    <property type="entry name" value="DIGUANYLATE CYCLASE DGCP"/>
    <property type="match status" value="1"/>
</dbReference>
<keyword evidence="4" id="KW-1185">Reference proteome</keyword>
<dbReference type="InterPro" id="IPR035919">
    <property type="entry name" value="EAL_sf"/>
</dbReference>
<dbReference type="CDD" id="cd01948">
    <property type="entry name" value="EAL"/>
    <property type="match status" value="1"/>
</dbReference>
<dbReference type="SUPFAM" id="SSF55073">
    <property type="entry name" value="Nucleotide cyclase"/>
    <property type="match status" value="1"/>
</dbReference>
<dbReference type="InterPro" id="IPR001633">
    <property type="entry name" value="EAL_dom"/>
</dbReference>
<accession>A0ABM6M2V6</accession>
<dbReference type="NCBIfam" id="TIGR00254">
    <property type="entry name" value="GGDEF"/>
    <property type="match status" value="1"/>
</dbReference>
<dbReference type="Gene3D" id="3.20.20.450">
    <property type="entry name" value="EAL domain"/>
    <property type="match status" value="1"/>
</dbReference>
<dbReference type="PROSITE" id="PS50883">
    <property type="entry name" value="EAL"/>
    <property type="match status" value="1"/>
</dbReference>
<dbReference type="InterPro" id="IPR029016">
    <property type="entry name" value="GAF-like_dom_sf"/>
</dbReference>
<feature type="domain" description="GGDEF" evidence="2">
    <location>
        <begin position="217"/>
        <end position="349"/>
    </location>
</feature>
<sequence>MDLDEQPAANQNPSGSGNALLRLQNTILESIAKGADLAVTCTLLCREVESLLPAVKCSVLSVDGTGALHPLAGPSLPKSYSDALDGALIGPSNGSCGTAAYLGEDVVAIDIATDPRWVDYKHLALPHGLRACWSSPIIDADGVTIATFGIYFADCRGPTPFEQAVVRNCVHLCIIAIDRHQRVNEHERRALTDALTGLPNRAAFNAELLTLDCRAAGRWAIFVLDLDNLKIVNDTFGHHAGDMLLQIASDRIATAACPSRTFRVGGDEFAIVIKAPQALRDLDATAETITSALATPADCGGQIIVPRATIGGAVVSGDEPSVEHVRKNADFALYHAKETGRGGFVRYWPGLGSTMAQRLGAIRDVNAALRDNRIDAFYQPIFRLDTREVVGLEALCRMRMGNKIVPTKAFHEATTDVHVATALTARMMSIVAADVRRWLDMGIPFQHVGINVSSADLSGGTVERVLTSVFEREGVSLEHVILEVTETVYMGEGDQAVQQGIKALRAKGIRIALDDFGTGFASLTHLLTIPVDIIRIDKTFIEHLAAGSVSMTIVESLIRIAQKMDTRIIAEGVESEEQARLLQAAGCTLAQGFLYSQAVDRIEMTALLLKRGQYVNGPAAPITGFVGPR</sequence>
<dbReference type="InterPro" id="IPR052155">
    <property type="entry name" value="Biofilm_reg_signaling"/>
</dbReference>
<dbReference type="EMBL" id="CP020083">
    <property type="protein sequence ID" value="ASR50262.1"/>
    <property type="molecule type" value="Genomic_DNA"/>
</dbReference>